<dbReference type="InterPro" id="IPR006935">
    <property type="entry name" value="Helicase/UvrB_N"/>
</dbReference>
<keyword evidence="1" id="KW-0255">Endonuclease</keyword>
<keyword evidence="1" id="KW-0378">Hydrolase</keyword>
<dbReference type="CDD" id="cd18785">
    <property type="entry name" value="SF2_C"/>
    <property type="match status" value="1"/>
</dbReference>
<dbReference type="InterPro" id="IPR014001">
    <property type="entry name" value="Helicase_ATP-bd"/>
</dbReference>
<dbReference type="GO" id="GO:0016787">
    <property type="term" value="F:hydrolase activity"/>
    <property type="evidence" value="ECO:0007669"/>
    <property type="project" value="InterPro"/>
</dbReference>
<dbReference type="EMBL" id="WKOD01000027">
    <property type="protein sequence ID" value="MSA69119.1"/>
    <property type="molecule type" value="Genomic_DNA"/>
</dbReference>
<dbReference type="SMART" id="SM00487">
    <property type="entry name" value="DEXDc"/>
    <property type="match status" value="1"/>
</dbReference>
<dbReference type="GO" id="GO:0004519">
    <property type="term" value="F:endonuclease activity"/>
    <property type="evidence" value="ECO:0007669"/>
    <property type="project" value="UniProtKB-KW"/>
</dbReference>
<dbReference type="InterPro" id="IPR050742">
    <property type="entry name" value="Helicase_Restrict-Modif_Enz"/>
</dbReference>
<dbReference type="PANTHER" id="PTHR47396">
    <property type="entry name" value="TYPE I RESTRICTION ENZYME ECOKI R PROTEIN"/>
    <property type="match status" value="1"/>
</dbReference>
<dbReference type="RefSeq" id="WP_022280031.1">
    <property type="nucleotide sequence ID" value="NZ_JBCOVJ010000029.1"/>
</dbReference>
<dbReference type="PANTHER" id="PTHR47396:SF1">
    <property type="entry name" value="ATP-DEPENDENT HELICASE IRC3-RELATED"/>
    <property type="match status" value="1"/>
</dbReference>
<reference evidence="1" key="1">
    <citation type="journal article" date="2019" name="Nat. Med.">
        <title>A library of human gut bacterial isolates paired with longitudinal multiomics data enables mechanistic microbiome research.</title>
        <authorList>
            <person name="Poyet M."/>
            <person name="Groussin M."/>
            <person name="Gibbons S.M."/>
            <person name="Avila-Pacheco J."/>
            <person name="Jiang X."/>
            <person name="Kearney S.M."/>
            <person name="Perrotta A.R."/>
            <person name="Berdy B."/>
            <person name="Zhao S."/>
            <person name="Lieberman T.D."/>
            <person name="Swanson P.K."/>
            <person name="Smith M."/>
            <person name="Roesemann S."/>
            <person name="Alexander J.E."/>
            <person name="Rich S.A."/>
            <person name="Livny J."/>
            <person name="Vlamakis H."/>
            <person name="Clish C."/>
            <person name="Bullock K."/>
            <person name="Deik A."/>
            <person name="Scott J."/>
            <person name="Pierce K.A."/>
            <person name="Xavier R.J."/>
            <person name="Alm E.J."/>
        </authorList>
    </citation>
    <scope>NUCLEOTIDE SEQUENCE</scope>
    <source>
        <strain evidence="1">BIOML-A18</strain>
    </source>
</reference>
<dbReference type="SUPFAM" id="SSF52540">
    <property type="entry name" value="P-loop containing nucleoside triphosphate hydrolases"/>
    <property type="match status" value="2"/>
</dbReference>
<dbReference type="GO" id="GO:0005524">
    <property type="term" value="F:ATP binding"/>
    <property type="evidence" value="ECO:0007669"/>
    <property type="project" value="InterPro"/>
</dbReference>
<comment type="caution">
    <text evidence="1">The sequence shown here is derived from an EMBL/GenBank/DDBJ whole genome shotgun (WGS) entry which is preliminary data.</text>
</comment>
<dbReference type="Gene3D" id="3.40.50.300">
    <property type="entry name" value="P-loop containing nucleotide triphosphate hydrolases"/>
    <property type="match status" value="1"/>
</dbReference>
<gene>
    <name evidence="1" type="ORF">GKC89_08505</name>
</gene>
<dbReference type="AlphaFoldDB" id="A0A6A8HVV4"/>
<keyword evidence="1" id="KW-0540">Nuclease</keyword>
<proteinExistence type="predicted"/>
<dbReference type="PROSITE" id="PS50007">
    <property type="entry name" value="PIPLC_X_DOMAIN"/>
    <property type="match status" value="1"/>
</dbReference>
<dbReference type="InterPro" id="IPR027417">
    <property type="entry name" value="P-loop_NTPase"/>
</dbReference>
<organism evidence="1">
    <name type="scientific">Ligilactobacillus ruminis</name>
    <dbReference type="NCBI Taxonomy" id="1623"/>
    <lineage>
        <taxon>Bacteria</taxon>
        <taxon>Bacillati</taxon>
        <taxon>Bacillota</taxon>
        <taxon>Bacilli</taxon>
        <taxon>Lactobacillales</taxon>
        <taxon>Lactobacillaceae</taxon>
        <taxon>Ligilactobacillus</taxon>
    </lineage>
</organism>
<dbReference type="PROSITE" id="PS51192">
    <property type="entry name" value="HELICASE_ATP_BIND_1"/>
    <property type="match status" value="1"/>
</dbReference>
<protein>
    <submittedName>
        <fullName evidence="1">Restriction endonuclease subunit R</fullName>
    </submittedName>
</protein>
<accession>A0A6A8HVV4</accession>
<name>A0A6A8HVV4_9LACO</name>
<dbReference type="GO" id="GO:0005829">
    <property type="term" value="C:cytosol"/>
    <property type="evidence" value="ECO:0007669"/>
    <property type="project" value="TreeGrafter"/>
</dbReference>
<sequence>MAAKKKSVERHFPLLEDISKIRQVSLINPDDAVNFKICDYIKDNLKHQLRPYQADALFSLNYTQTREKPQKHLMFNMATGSGKTDVMAAVMLYMYAEHGYRNFIFVANSNAVVSKTRDNFINDNSSKYLFNSPINIDGRRVEIKSVDRFTSVQEPGIIHMKLTTIQALSNELGIVRENGLTYEELQKNKVVILADEAHHFNASTKSQKQEENSWESLLDRIRECNSSNRQFEFTATIDVDKPLVYEKYKDKIVYKYDLNRFMEDGYSKNVYRLEADNDDRSKMMNAVLLSQYRKRIAKENGIDDFKPVILFKSNRIAASENARNAFLEMIDKLDVFKLDEFLKEQNSVDLCSTTLKSMYTYWQEQDSAQTVIELKRDFKPMTTINVNDTSKDGILGNENDFKKLNTLEDTNNPIRAVFAVAKLTEGWDVLNLYDIVRLGEQPVSLVQTNSEAQLIGRGARYNPFEYNGEKSYIRRFDDSNDPRVKLLESLHYHTINDSKYISNLLKSFNKMNLISESDSDKEYNMYYAKVKDKFKKSHAYKYGRLYHNKLKEVSDDEYNDLGKYGLDREKIVIDMVDTVKEHSNNQESNEDYLDTRNVLIADFNSNRDKRLLKKAMSRDKFFRFNELSKYAPKINSLNEFMTSSDWLGDLKVYATIPYHKEDSFDNVYRLKVVDKALSRVKNFMQSNYMKRRGTREFEPVKVKDIVVDYSKRISKGERSTGDRPVIRPYEMGNDDWFVYDCAIVDGLEKRMIDSIRRIIFKLKEKYKEVFLIRNEETISKLKLYEFENSDGITHYAGFLPDFLLYLDDGNETYQLFIEPKGTQLIEKDKWKEKLLENIKPQNIKLLGETGEIKLYGMKFYTPENGQETISEIEKLTTDSSRDYEDFKLVAEDKTDYKNR</sequence>
<dbReference type="Pfam" id="PF04851">
    <property type="entry name" value="ResIII"/>
    <property type="match status" value="1"/>
</dbReference>
<evidence type="ECO:0000313" key="1">
    <source>
        <dbReference type="EMBL" id="MSA69119.1"/>
    </source>
</evidence>
<dbReference type="GO" id="GO:0003677">
    <property type="term" value="F:DNA binding"/>
    <property type="evidence" value="ECO:0007669"/>
    <property type="project" value="InterPro"/>
</dbReference>